<evidence type="ECO:0000256" key="1">
    <source>
        <dbReference type="SAM" id="MobiDB-lite"/>
    </source>
</evidence>
<feature type="region of interest" description="Disordered" evidence="1">
    <location>
        <begin position="81"/>
        <end position="138"/>
    </location>
</feature>
<evidence type="ECO:0000313" key="3">
    <source>
        <dbReference type="Proteomes" id="UP000593574"/>
    </source>
</evidence>
<dbReference type="EMBL" id="JABEZV010000013">
    <property type="protein sequence ID" value="MBA0727825.1"/>
    <property type="molecule type" value="Genomic_DNA"/>
</dbReference>
<keyword evidence="3" id="KW-1185">Reference proteome</keyword>
<feature type="compositionally biased region" description="Polar residues" evidence="1">
    <location>
        <begin position="178"/>
        <end position="193"/>
    </location>
</feature>
<accession>A0A7J9AUT4</accession>
<feature type="compositionally biased region" description="Basic and acidic residues" evidence="1">
    <location>
        <begin position="105"/>
        <end position="119"/>
    </location>
</feature>
<feature type="compositionally biased region" description="Basic and acidic residues" evidence="1">
    <location>
        <begin position="13"/>
        <end position="35"/>
    </location>
</feature>
<feature type="compositionally biased region" description="Basic residues" evidence="1">
    <location>
        <begin position="125"/>
        <end position="138"/>
    </location>
</feature>
<dbReference type="Proteomes" id="UP000593574">
    <property type="component" value="Unassembled WGS sequence"/>
</dbReference>
<feature type="region of interest" description="Disordered" evidence="1">
    <location>
        <begin position="175"/>
        <end position="200"/>
    </location>
</feature>
<gene>
    <name evidence="2" type="ORF">Golax_000778</name>
</gene>
<organism evidence="2 3">
    <name type="scientific">Gossypium laxum</name>
    <dbReference type="NCBI Taxonomy" id="34288"/>
    <lineage>
        <taxon>Eukaryota</taxon>
        <taxon>Viridiplantae</taxon>
        <taxon>Streptophyta</taxon>
        <taxon>Embryophyta</taxon>
        <taxon>Tracheophyta</taxon>
        <taxon>Spermatophyta</taxon>
        <taxon>Magnoliopsida</taxon>
        <taxon>eudicotyledons</taxon>
        <taxon>Gunneridae</taxon>
        <taxon>Pentapetalae</taxon>
        <taxon>rosids</taxon>
        <taxon>malvids</taxon>
        <taxon>Malvales</taxon>
        <taxon>Malvaceae</taxon>
        <taxon>Malvoideae</taxon>
        <taxon>Gossypium</taxon>
    </lineage>
</organism>
<feature type="region of interest" description="Disordered" evidence="1">
    <location>
        <begin position="13"/>
        <end position="56"/>
    </location>
</feature>
<name>A0A7J9AUT4_9ROSI</name>
<evidence type="ECO:0000313" key="2">
    <source>
        <dbReference type="EMBL" id="MBA0727825.1"/>
    </source>
</evidence>
<comment type="caution">
    <text evidence="2">The sequence shown here is derived from an EMBL/GenBank/DDBJ whole genome shotgun (WGS) entry which is preliminary data.</text>
</comment>
<sequence>MMVAESMVKLGLGKDKLGSSKSEERSVCEKDHKEDDDYNGEVNSGNWKPRVGNKKPNRKIDKLKCFLCDGSHMLKTCLKKSALSTKKKPVGKALRLGSSKCPKKSVIERDDGKDKEPKKLGSSKGKVKAKREKMSKKKTTLKLVESSKELPHEEDVSFSSNLGEKFVMKAMKLGPMRPNSSKATKLSESSTRLSPMEKVRWASDSKEKVVMQVGQLTQVNTMRKVHSEHFDSVLHSNLLTWQEHRGAFKVLKQGG</sequence>
<proteinExistence type="predicted"/>
<reference evidence="2 3" key="1">
    <citation type="journal article" date="2019" name="Genome Biol. Evol.">
        <title>Insights into the evolution of the New World diploid cottons (Gossypium, subgenus Houzingenia) based on genome sequencing.</title>
        <authorList>
            <person name="Grover C.E."/>
            <person name="Arick M.A. 2nd"/>
            <person name="Thrash A."/>
            <person name="Conover J.L."/>
            <person name="Sanders W.S."/>
            <person name="Peterson D.G."/>
            <person name="Frelichowski J.E."/>
            <person name="Scheffler J.A."/>
            <person name="Scheffler B.E."/>
            <person name="Wendel J.F."/>
        </authorList>
    </citation>
    <scope>NUCLEOTIDE SEQUENCE [LARGE SCALE GENOMIC DNA]</scope>
    <source>
        <strain evidence="2">4</strain>
        <tissue evidence="2">Leaf</tissue>
    </source>
</reference>
<protein>
    <submittedName>
        <fullName evidence="2">Uncharacterized protein</fullName>
    </submittedName>
</protein>
<dbReference type="AlphaFoldDB" id="A0A7J9AUT4"/>